<name>A0AAJ0AU64_9PEZI</name>
<protein>
    <submittedName>
        <fullName evidence="2">Uncharacterized protein</fullName>
    </submittedName>
</protein>
<feature type="region of interest" description="Disordered" evidence="1">
    <location>
        <begin position="160"/>
        <end position="180"/>
    </location>
</feature>
<dbReference type="RefSeq" id="XP_060432605.1">
    <property type="nucleotide sequence ID" value="XM_060572022.1"/>
</dbReference>
<evidence type="ECO:0000313" key="3">
    <source>
        <dbReference type="Proteomes" id="UP001224890"/>
    </source>
</evidence>
<gene>
    <name evidence="2" type="ORF">BDP55DRAFT_629445</name>
</gene>
<dbReference type="Proteomes" id="UP001224890">
    <property type="component" value="Unassembled WGS sequence"/>
</dbReference>
<dbReference type="GeneID" id="85456548"/>
<evidence type="ECO:0000313" key="2">
    <source>
        <dbReference type="EMBL" id="KAK1688910.1"/>
    </source>
</evidence>
<proteinExistence type="predicted"/>
<organism evidence="2 3">
    <name type="scientific">Colletotrichum godetiae</name>
    <dbReference type="NCBI Taxonomy" id="1209918"/>
    <lineage>
        <taxon>Eukaryota</taxon>
        <taxon>Fungi</taxon>
        <taxon>Dikarya</taxon>
        <taxon>Ascomycota</taxon>
        <taxon>Pezizomycotina</taxon>
        <taxon>Sordariomycetes</taxon>
        <taxon>Hypocreomycetidae</taxon>
        <taxon>Glomerellales</taxon>
        <taxon>Glomerellaceae</taxon>
        <taxon>Colletotrichum</taxon>
        <taxon>Colletotrichum acutatum species complex</taxon>
    </lineage>
</organism>
<reference evidence="2" key="1">
    <citation type="submission" date="2021-06" db="EMBL/GenBank/DDBJ databases">
        <title>Comparative genomics, transcriptomics and evolutionary studies reveal genomic signatures of adaptation to plant cell wall in hemibiotrophic fungi.</title>
        <authorList>
            <consortium name="DOE Joint Genome Institute"/>
            <person name="Baroncelli R."/>
            <person name="Diaz J.F."/>
            <person name="Benocci T."/>
            <person name="Peng M."/>
            <person name="Battaglia E."/>
            <person name="Haridas S."/>
            <person name="Andreopoulos W."/>
            <person name="Labutti K."/>
            <person name="Pangilinan J."/>
            <person name="Floch G.L."/>
            <person name="Makela M.R."/>
            <person name="Henrissat B."/>
            <person name="Grigoriev I.V."/>
            <person name="Crouch J.A."/>
            <person name="De Vries R.P."/>
            <person name="Sukno S.A."/>
            <person name="Thon M.R."/>
        </authorList>
    </citation>
    <scope>NUCLEOTIDE SEQUENCE</scope>
    <source>
        <strain evidence="2">CBS 193.32</strain>
    </source>
</reference>
<sequence>MTCQFCGEDQGDTIHVSVVKWHDLPRGIQAGCSRCAFLNKCISAAPFDTQQSDHINVQQGGSCHDWHKGANTSTNIDIFTQDGETPQTRHSSQYSLGDIESWRWWSNPLWPSSVLPPLINHEIGQEENPLQMQKMAAHLPGSTSSETTIRAIKGWLDESSSSHTCRRRNGKHGHQRQALPKRLLQTSHDTVGLQENARQQRHACLSYR</sequence>
<evidence type="ECO:0000256" key="1">
    <source>
        <dbReference type="SAM" id="MobiDB-lite"/>
    </source>
</evidence>
<keyword evidence="3" id="KW-1185">Reference proteome</keyword>
<accession>A0AAJ0AU64</accession>
<dbReference type="AlphaFoldDB" id="A0AAJ0AU64"/>
<dbReference type="EMBL" id="JAHMHR010000010">
    <property type="protein sequence ID" value="KAK1688910.1"/>
    <property type="molecule type" value="Genomic_DNA"/>
</dbReference>
<comment type="caution">
    <text evidence="2">The sequence shown here is derived from an EMBL/GenBank/DDBJ whole genome shotgun (WGS) entry which is preliminary data.</text>
</comment>
<feature type="compositionally biased region" description="Basic residues" evidence="1">
    <location>
        <begin position="164"/>
        <end position="175"/>
    </location>
</feature>